<dbReference type="RefSeq" id="WP_201091486.1">
    <property type="nucleotide sequence ID" value="NZ_CP067393.1"/>
</dbReference>
<dbReference type="EMBL" id="CP067393">
    <property type="protein sequence ID" value="QQP85184.1"/>
    <property type="molecule type" value="Genomic_DNA"/>
</dbReference>
<evidence type="ECO:0000256" key="1">
    <source>
        <dbReference type="SAM" id="SignalP"/>
    </source>
</evidence>
<protein>
    <recommendedName>
        <fullName evidence="4">Lipoprotein</fullName>
    </recommendedName>
</protein>
<evidence type="ECO:0000313" key="2">
    <source>
        <dbReference type="EMBL" id="QQP85184.1"/>
    </source>
</evidence>
<evidence type="ECO:0000313" key="3">
    <source>
        <dbReference type="Proteomes" id="UP000595278"/>
    </source>
</evidence>
<keyword evidence="3" id="KW-1185">Reference proteome</keyword>
<dbReference type="KEGG" id="eaz:JHT90_12450"/>
<name>A0A974NEL2_9GAMM</name>
<dbReference type="PROSITE" id="PS51257">
    <property type="entry name" value="PROKAR_LIPOPROTEIN"/>
    <property type="match status" value="1"/>
</dbReference>
<feature type="signal peptide" evidence="1">
    <location>
        <begin position="1"/>
        <end position="23"/>
    </location>
</feature>
<keyword evidence="1" id="KW-0732">Signal</keyword>
<evidence type="ECO:0008006" key="4">
    <source>
        <dbReference type="Google" id="ProtNLM"/>
    </source>
</evidence>
<sequence length="190" mass="20165">MIFRQGLLVCLMLVGLLTGCALSPQQLTPDPVISQALPQVGHGQSVNVRVTDNRGTEVIGTRGGLYASTSNINLQASDILPKLQQQAEQALTKMGYKPQTGGGDITLTIIIDTISYQATDSSLANGADIKAILRSQLQTPSKSYNGRYTSSISQNFASAPNLATNNQLVGEVLSNALTSLFKDTHLTDAM</sequence>
<dbReference type="AlphaFoldDB" id="A0A974NEL2"/>
<gene>
    <name evidence="2" type="ORF">JHT90_12450</name>
</gene>
<dbReference type="Proteomes" id="UP000595278">
    <property type="component" value="Chromosome"/>
</dbReference>
<organism evidence="2 3">
    <name type="scientific">Entomomonas asaccharolytica</name>
    <dbReference type="NCBI Taxonomy" id="2785331"/>
    <lineage>
        <taxon>Bacteria</taxon>
        <taxon>Pseudomonadati</taxon>
        <taxon>Pseudomonadota</taxon>
        <taxon>Gammaproteobacteria</taxon>
        <taxon>Pseudomonadales</taxon>
        <taxon>Pseudomonadaceae</taxon>
        <taxon>Entomomonas</taxon>
    </lineage>
</organism>
<reference evidence="2 3" key="1">
    <citation type="submission" date="2021-01" db="EMBL/GenBank/DDBJ databases">
        <title>Entomomonas sp. F2A isolated from a house cricket (Acheta domesticus).</title>
        <authorList>
            <person name="Spergser J."/>
            <person name="Busse H.-J."/>
        </authorList>
    </citation>
    <scope>NUCLEOTIDE SEQUENCE [LARGE SCALE GENOMIC DNA]</scope>
    <source>
        <strain evidence="2 3">F2A</strain>
    </source>
</reference>
<dbReference type="InterPro" id="IPR005619">
    <property type="entry name" value="Uncharacterised_YajG"/>
</dbReference>
<dbReference type="Pfam" id="PF03923">
    <property type="entry name" value="Lipoprotein_16"/>
    <property type="match status" value="1"/>
</dbReference>
<proteinExistence type="predicted"/>
<accession>A0A974NEL2</accession>
<feature type="chain" id="PRO_5037516716" description="Lipoprotein" evidence="1">
    <location>
        <begin position="24"/>
        <end position="190"/>
    </location>
</feature>